<accession>A0A8H6K694</accession>
<evidence type="ECO:0000313" key="5">
    <source>
        <dbReference type="Proteomes" id="UP000639643"/>
    </source>
</evidence>
<dbReference type="Proteomes" id="UP000639643">
    <property type="component" value="Unassembled WGS sequence"/>
</dbReference>
<evidence type="ECO:0000259" key="3">
    <source>
        <dbReference type="Pfam" id="PF09994"/>
    </source>
</evidence>
<dbReference type="GO" id="GO:0005525">
    <property type="term" value="F:GTP binding"/>
    <property type="evidence" value="ECO:0007669"/>
    <property type="project" value="InterPro"/>
</dbReference>
<dbReference type="EMBL" id="WIGM01000419">
    <property type="protein sequence ID" value="KAF6825807.1"/>
    <property type="molecule type" value="Genomic_DNA"/>
</dbReference>
<feature type="domain" description="G" evidence="2">
    <location>
        <begin position="468"/>
        <end position="588"/>
    </location>
</feature>
<keyword evidence="5" id="KW-1185">Reference proteome</keyword>
<dbReference type="Pfam" id="PF01926">
    <property type="entry name" value="MMR_HSR1"/>
    <property type="match status" value="1"/>
</dbReference>
<protein>
    <recommendedName>
        <fullName evidence="6">DUF2235 domain-containing protein</fullName>
    </recommendedName>
</protein>
<dbReference type="Pfam" id="PF09994">
    <property type="entry name" value="T6SS_Tle1-like_cat"/>
    <property type="match status" value="1"/>
</dbReference>
<evidence type="ECO:0008006" key="6">
    <source>
        <dbReference type="Google" id="ProtNLM"/>
    </source>
</evidence>
<dbReference type="SUPFAM" id="SSF52540">
    <property type="entry name" value="P-loop containing nucleoside triphosphate hydrolases"/>
    <property type="match status" value="1"/>
</dbReference>
<dbReference type="PANTHER" id="PTHR33840:SF1">
    <property type="entry name" value="TLE1 PHOSPHOLIPASE DOMAIN-CONTAINING PROTEIN"/>
    <property type="match status" value="1"/>
</dbReference>
<comment type="caution">
    <text evidence="4">The sequence shown here is derived from an EMBL/GenBank/DDBJ whole genome shotgun (WGS) entry which is preliminary data.</text>
</comment>
<evidence type="ECO:0000313" key="4">
    <source>
        <dbReference type="EMBL" id="KAF6825807.1"/>
    </source>
</evidence>
<sequence>MSTKPSFNRIVVCVDGTWYNPDGQEGRSCGNQSNVFRIFASVQDGIVNDEDGNRINQLNKGITGDGCAEQIREMLTVRKPREEIPLLGLKRDKFCCREIQTEKDEVWLFGFSRGAYVVRVVAALLHRFPLKNAPECMSTRVWERLRNLLLCSPAEMGMMAGQEHLFRLENCRKTPPRIMFLGLFDTVKKASRKREFKARITDTSFIEHARHALALNEERILFPILHFEANDYDQGSGNAKDHLEAWFMGAHADMGGGAQHDGLSLYPLHWMFIETEGRGLVFGYSDIKTKIQNPLNLVFPIPPSLDALRSCAPQAEAEPWTFQYSNKISVTMFDLRTSHMHGNLQEISGNMLIKTKAGDPRIGTHKVTISRGFFSWPPGKREIFIPDNIGTLRGYNDASSNGIIIHPSVYLLLNNYAPLRIPKALEGLYPNLKSFRDRARLTCTSNPMRSKSDPWNRDLLPWSTSCQILICGLTGVGKSTLLNRVFGIQMTQAESDQRGHHDIERAFESDQHPGIIIHDSKGYQAGNDKEFTAFKRFLRSRSYKPKASQNLHAIWLCIDTDKDLPVQSALVSILRKVASIAPTTPIVIVGTKKDMFLRLQEDESDTEMAENSLVGSPTTEERLLLRKQKVIERQFRDGKDTCSFWSQLDVKFAFVSKDDEASIRSLIRLTMESLNDPEASDAICRAQVLDINAKIDLAVESTLRLLKAVIASATAGESFVMANMISTPTISGIICDEIALGCFGIPKANILGLDAILAGVVWKDLAPFMAQCVTQSVVIRGDVNSLTAFTFAGGTPPAATARMITKCACDLILILDQAFRDRGKSVSCQKVQQVAKMYIDSQANVMEGDVEAQRPRGWAVHAEIDRLIPLVSTSAFDPYREASATKYRQDINDILKRYEIQIPTDSDNDDSTERSNRDTEADTEGLSIAEDRDDVAQFPWMAI</sequence>
<dbReference type="OrthoDB" id="59699at2759"/>
<dbReference type="Gene3D" id="3.40.50.300">
    <property type="entry name" value="P-loop containing nucleotide triphosphate hydrolases"/>
    <property type="match status" value="1"/>
</dbReference>
<dbReference type="InterPro" id="IPR018712">
    <property type="entry name" value="Tle1-like_cat"/>
</dbReference>
<dbReference type="InterPro" id="IPR027417">
    <property type="entry name" value="P-loop_NTPase"/>
</dbReference>
<evidence type="ECO:0000256" key="1">
    <source>
        <dbReference type="SAM" id="MobiDB-lite"/>
    </source>
</evidence>
<evidence type="ECO:0000259" key="2">
    <source>
        <dbReference type="Pfam" id="PF01926"/>
    </source>
</evidence>
<feature type="domain" description="T6SS Phospholipase effector Tle1-like catalytic" evidence="3">
    <location>
        <begin position="9"/>
        <end position="272"/>
    </location>
</feature>
<dbReference type="AlphaFoldDB" id="A0A8H6K694"/>
<organism evidence="4 5">
    <name type="scientific">Colletotrichum musicola</name>
    <dbReference type="NCBI Taxonomy" id="2175873"/>
    <lineage>
        <taxon>Eukaryota</taxon>
        <taxon>Fungi</taxon>
        <taxon>Dikarya</taxon>
        <taxon>Ascomycota</taxon>
        <taxon>Pezizomycotina</taxon>
        <taxon>Sordariomycetes</taxon>
        <taxon>Hypocreomycetidae</taxon>
        <taxon>Glomerellales</taxon>
        <taxon>Glomerellaceae</taxon>
        <taxon>Colletotrichum</taxon>
        <taxon>Colletotrichum orchidearum species complex</taxon>
    </lineage>
</organism>
<feature type="compositionally biased region" description="Basic and acidic residues" evidence="1">
    <location>
        <begin position="911"/>
        <end position="920"/>
    </location>
</feature>
<feature type="region of interest" description="Disordered" evidence="1">
    <location>
        <begin position="902"/>
        <end position="930"/>
    </location>
</feature>
<dbReference type="InterPro" id="IPR006073">
    <property type="entry name" value="GTP-bd"/>
</dbReference>
<proteinExistence type="predicted"/>
<name>A0A8H6K694_9PEZI</name>
<dbReference type="PANTHER" id="PTHR33840">
    <property type="match status" value="1"/>
</dbReference>
<dbReference type="CDD" id="cd00882">
    <property type="entry name" value="Ras_like_GTPase"/>
    <property type="match status" value="1"/>
</dbReference>
<reference evidence="4" key="1">
    <citation type="journal article" date="2020" name="Phytopathology">
        <title>Genome Sequence Resources of Colletotrichum truncatum, C. plurivorum, C. musicola, and C. sojae: Four Species Pathogenic to Soybean (Glycine max).</title>
        <authorList>
            <person name="Rogerio F."/>
            <person name="Boufleur T.R."/>
            <person name="Ciampi-Guillardi M."/>
            <person name="Sukno S.A."/>
            <person name="Thon M.R."/>
            <person name="Massola Junior N.S."/>
            <person name="Baroncelli R."/>
        </authorList>
    </citation>
    <scope>NUCLEOTIDE SEQUENCE</scope>
    <source>
        <strain evidence="4">LFN0074</strain>
    </source>
</reference>
<gene>
    <name evidence="4" type="ORF">CMUS01_09690</name>
</gene>